<keyword evidence="1" id="KW-0812">Transmembrane</keyword>
<keyword evidence="1" id="KW-0472">Membrane</keyword>
<dbReference type="Proteomes" id="UP000664480">
    <property type="component" value="Unassembled WGS sequence"/>
</dbReference>
<evidence type="ECO:0008006" key="4">
    <source>
        <dbReference type="Google" id="ProtNLM"/>
    </source>
</evidence>
<dbReference type="RefSeq" id="WP_206588714.1">
    <property type="nucleotide sequence ID" value="NZ_JAFKCU010000008.1"/>
</dbReference>
<sequence>MPTLDKSNLEIAHGFYLKSNKEQIWIQVKIGFIALLILALVFLICWIIGFFLPLIIAIPITLSLIAPFFDVPSLKKSGDLVYYSHLFLSEKVKNGKIIVHGGTLFDYVFAIDRSLNDRERSTLIIGQYLEGLVKLIDQLQKNNSENLTIRGTSYIINERTAQKLGFKVIQTDFLQQCILIYNYFNLVCANSLAKGKLTFPKLNEIQTFEAGLYDLLERRDFINSLHLKLTRKNNGKRHDAAT</sequence>
<feature type="transmembrane region" description="Helical" evidence="1">
    <location>
        <begin position="24"/>
        <end position="44"/>
    </location>
</feature>
<reference evidence="2 3" key="1">
    <citation type="submission" date="2021-03" db="EMBL/GenBank/DDBJ databases">
        <title>novel species isolated from a fishpond in China.</title>
        <authorList>
            <person name="Lu H."/>
            <person name="Cai Z."/>
        </authorList>
    </citation>
    <scope>NUCLEOTIDE SEQUENCE [LARGE SCALE GENOMIC DNA]</scope>
    <source>
        <strain evidence="2 3">YJ13C</strain>
    </source>
</reference>
<proteinExistence type="predicted"/>
<name>A0ABS3CP71_9BACT</name>
<dbReference type="EMBL" id="JAFKCU010000008">
    <property type="protein sequence ID" value="MBN7818050.1"/>
    <property type="molecule type" value="Genomic_DNA"/>
</dbReference>
<protein>
    <recommendedName>
        <fullName evidence="4">DUF2982 domain-containing protein</fullName>
    </recommendedName>
</protein>
<gene>
    <name evidence="2" type="ORF">J0A69_21605</name>
</gene>
<evidence type="ECO:0000313" key="3">
    <source>
        <dbReference type="Proteomes" id="UP000664480"/>
    </source>
</evidence>
<evidence type="ECO:0000313" key="2">
    <source>
        <dbReference type="EMBL" id="MBN7818050.1"/>
    </source>
</evidence>
<comment type="caution">
    <text evidence="2">The sequence shown here is derived from an EMBL/GenBank/DDBJ whole genome shotgun (WGS) entry which is preliminary data.</text>
</comment>
<evidence type="ECO:0000256" key="1">
    <source>
        <dbReference type="SAM" id="Phobius"/>
    </source>
</evidence>
<organism evidence="2 3">
    <name type="scientific">Algoriphagus pacificus</name>
    <dbReference type="NCBI Taxonomy" id="2811234"/>
    <lineage>
        <taxon>Bacteria</taxon>
        <taxon>Pseudomonadati</taxon>
        <taxon>Bacteroidota</taxon>
        <taxon>Cytophagia</taxon>
        <taxon>Cytophagales</taxon>
        <taxon>Cyclobacteriaceae</taxon>
        <taxon>Algoriphagus</taxon>
    </lineage>
</organism>
<feature type="transmembrane region" description="Helical" evidence="1">
    <location>
        <begin position="50"/>
        <end position="69"/>
    </location>
</feature>
<accession>A0ABS3CP71</accession>
<keyword evidence="1" id="KW-1133">Transmembrane helix</keyword>
<keyword evidence="3" id="KW-1185">Reference proteome</keyword>